<comment type="caution">
    <text evidence="2">The sequence shown here is derived from an EMBL/GenBank/DDBJ whole genome shotgun (WGS) entry which is preliminary data.</text>
</comment>
<dbReference type="RefSeq" id="WP_343054196.1">
    <property type="nucleotide sequence ID" value="NZ_JACIEU010000050.1"/>
</dbReference>
<sequence>MGRFATLPKAAGSIQSAPLSRRKVHRRRWTFIMDDTATRAQAARETCPFLTAKQAAFHLGLAYSTLKRLRQTGKGPKCRLHGRTWRYHINDIETWSAARARGGEHG</sequence>
<feature type="domain" description="Helix-turn-helix" evidence="1">
    <location>
        <begin position="49"/>
        <end position="95"/>
    </location>
</feature>
<dbReference type="SUPFAM" id="SSF46955">
    <property type="entry name" value="Putative DNA-binding domain"/>
    <property type="match status" value="1"/>
</dbReference>
<dbReference type="Proteomes" id="UP000590524">
    <property type="component" value="Unassembled WGS sequence"/>
</dbReference>
<organism evidence="2 3">
    <name type="scientific">Sphingobium scionense</name>
    <dbReference type="NCBI Taxonomy" id="1404341"/>
    <lineage>
        <taxon>Bacteria</taxon>
        <taxon>Pseudomonadati</taxon>
        <taxon>Pseudomonadota</taxon>
        <taxon>Alphaproteobacteria</taxon>
        <taxon>Sphingomonadales</taxon>
        <taxon>Sphingomonadaceae</taxon>
        <taxon>Sphingobium</taxon>
    </lineage>
</organism>
<evidence type="ECO:0000313" key="3">
    <source>
        <dbReference type="Proteomes" id="UP000590524"/>
    </source>
</evidence>
<protein>
    <recommendedName>
        <fullName evidence="1">Helix-turn-helix domain-containing protein</fullName>
    </recommendedName>
</protein>
<name>A0A7W6PYC4_9SPHN</name>
<dbReference type="EMBL" id="JACIEU010000050">
    <property type="protein sequence ID" value="MBB4151813.1"/>
    <property type="molecule type" value="Genomic_DNA"/>
</dbReference>
<gene>
    <name evidence="2" type="ORF">GGQ90_005627</name>
</gene>
<evidence type="ECO:0000313" key="2">
    <source>
        <dbReference type="EMBL" id="MBB4151813.1"/>
    </source>
</evidence>
<evidence type="ECO:0000259" key="1">
    <source>
        <dbReference type="Pfam" id="PF12728"/>
    </source>
</evidence>
<keyword evidence="3" id="KW-1185">Reference proteome</keyword>
<dbReference type="InterPro" id="IPR041657">
    <property type="entry name" value="HTH_17"/>
</dbReference>
<dbReference type="AlphaFoldDB" id="A0A7W6PYC4"/>
<dbReference type="Pfam" id="PF12728">
    <property type="entry name" value="HTH_17"/>
    <property type="match status" value="1"/>
</dbReference>
<dbReference type="InterPro" id="IPR009061">
    <property type="entry name" value="DNA-bd_dom_put_sf"/>
</dbReference>
<proteinExistence type="predicted"/>
<accession>A0A7W6PYC4</accession>
<reference evidence="2 3" key="1">
    <citation type="submission" date="2020-08" db="EMBL/GenBank/DDBJ databases">
        <title>Genomic Encyclopedia of Type Strains, Phase IV (KMG-IV): sequencing the most valuable type-strain genomes for metagenomic binning, comparative biology and taxonomic classification.</title>
        <authorList>
            <person name="Goeker M."/>
        </authorList>
    </citation>
    <scope>NUCLEOTIDE SEQUENCE [LARGE SCALE GENOMIC DNA]</scope>
    <source>
        <strain evidence="2 3">DSM 19371</strain>
    </source>
</reference>